<keyword evidence="5" id="KW-0186">Copper</keyword>
<evidence type="ECO:0000256" key="3">
    <source>
        <dbReference type="ARBA" id="ARBA00022989"/>
    </source>
</evidence>
<keyword evidence="5" id="KW-0813">Transport</keyword>
<gene>
    <name evidence="7" type="ORF">CONPUDRAFT_82327</name>
</gene>
<dbReference type="GO" id="GO:0005886">
    <property type="term" value="C:plasma membrane"/>
    <property type="evidence" value="ECO:0007669"/>
    <property type="project" value="TreeGrafter"/>
</dbReference>
<name>A0A5M3MQA9_CONPW</name>
<dbReference type="PANTHER" id="PTHR12483:SF27">
    <property type="entry name" value="COPPER TRANSPORT PROTEIN CTR1"/>
    <property type="match status" value="1"/>
</dbReference>
<organism evidence="7 8">
    <name type="scientific">Coniophora puteana (strain RWD-64-598)</name>
    <name type="common">Brown rot fungus</name>
    <dbReference type="NCBI Taxonomy" id="741705"/>
    <lineage>
        <taxon>Eukaryota</taxon>
        <taxon>Fungi</taxon>
        <taxon>Dikarya</taxon>
        <taxon>Basidiomycota</taxon>
        <taxon>Agaricomycotina</taxon>
        <taxon>Agaricomycetes</taxon>
        <taxon>Agaricomycetidae</taxon>
        <taxon>Boletales</taxon>
        <taxon>Coniophorineae</taxon>
        <taxon>Coniophoraceae</taxon>
        <taxon>Coniophora</taxon>
    </lineage>
</organism>
<evidence type="ECO:0000256" key="6">
    <source>
        <dbReference type="SAM" id="MobiDB-lite"/>
    </source>
</evidence>
<dbReference type="RefSeq" id="XP_007768710.1">
    <property type="nucleotide sequence ID" value="XM_007770520.1"/>
</dbReference>
<accession>A0A5M3MQA9</accession>
<feature type="transmembrane region" description="Helical" evidence="5">
    <location>
        <begin position="152"/>
        <end position="178"/>
    </location>
</feature>
<dbReference type="Proteomes" id="UP000053558">
    <property type="component" value="Unassembled WGS sequence"/>
</dbReference>
<evidence type="ECO:0000256" key="1">
    <source>
        <dbReference type="ARBA" id="ARBA00004141"/>
    </source>
</evidence>
<dbReference type="Pfam" id="PF04145">
    <property type="entry name" value="Ctr"/>
    <property type="match status" value="1"/>
</dbReference>
<feature type="transmembrane region" description="Helical" evidence="5">
    <location>
        <begin position="57"/>
        <end position="81"/>
    </location>
</feature>
<dbReference type="AlphaFoldDB" id="A0A5M3MQA9"/>
<keyword evidence="4 5" id="KW-0472">Membrane</keyword>
<keyword evidence="5" id="KW-0406">Ion transport</keyword>
<comment type="caution">
    <text evidence="7">The sequence shown here is derived from an EMBL/GenBank/DDBJ whole genome shotgun (WGS) entry which is preliminary data.</text>
</comment>
<comment type="similarity">
    <text evidence="5">Belongs to the copper transporter (Ctr) (TC 1.A.56) family. SLC31A subfamily.</text>
</comment>
<dbReference type="PANTHER" id="PTHR12483">
    <property type="entry name" value="SOLUTE CARRIER FAMILY 31 COPPER TRANSPORTERS"/>
    <property type="match status" value="1"/>
</dbReference>
<reference evidence="8" key="1">
    <citation type="journal article" date="2012" name="Science">
        <title>The Paleozoic origin of enzymatic lignin decomposition reconstructed from 31 fungal genomes.</title>
        <authorList>
            <person name="Floudas D."/>
            <person name="Binder M."/>
            <person name="Riley R."/>
            <person name="Barry K."/>
            <person name="Blanchette R.A."/>
            <person name="Henrissat B."/>
            <person name="Martinez A.T."/>
            <person name="Otillar R."/>
            <person name="Spatafora J.W."/>
            <person name="Yadav J.S."/>
            <person name="Aerts A."/>
            <person name="Benoit I."/>
            <person name="Boyd A."/>
            <person name="Carlson A."/>
            <person name="Copeland A."/>
            <person name="Coutinho P.M."/>
            <person name="de Vries R.P."/>
            <person name="Ferreira P."/>
            <person name="Findley K."/>
            <person name="Foster B."/>
            <person name="Gaskell J."/>
            <person name="Glotzer D."/>
            <person name="Gorecki P."/>
            <person name="Heitman J."/>
            <person name="Hesse C."/>
            <person name="Hori C."/>
            <person name="Igarashi K."/>
            <person name="Jurgens J.A."/>
            <person name="Kallen N."/>
            <person name="Kersten P."/>
            <person name="Kohler A."/>
            <person name="Kuees U."/>
            <person name="Kumar T.K.A."/>
            <person name="Kuo A."/>
            <person name="LaButti K."/>
            <person name="Larrondo L.F."/>
            <person name="Lindquist E."/>
            <person name="Ling A."/>
            <person name="Lombard V."/>
            <person name="Lucas S."/>
            <person name="Lundell T."/>
            <person name="Martin R."/>
            <person name="McLaughlin D.J."/>
            <person name="Morgenstern I."/>
            <person name="Morin E."/>
            <person name="Murat C."/>
            <person name="Nagy L.G."/>
            <person name="Nolan M."/>
            <person name="Ohm R.A."/>
            <person name="Patyshakuliyeva A."/>
            <person name="Rokas A."/>
            <person name="Ruiz-Duenas F.J."/>
            <person name="Sabat G."/>
            <person name="Salamov A."/>
            <person name="Samejima M."/>
            <person name="Schmutz J."/>
            <person name="Slot J.C."/>
            <person name="St John F."/>
            <person name="Stenlid J."/>
            <person name="Sun H."/>
            <person name="Sun S."/>
            <person name="Syed K."/>
            <person name="Tsang A."/>
            <person name="Wiebenga A."/>
            <person name="Young D."/>
            <person name="Pisabarro A."/>
            <person name="Eastwood D.C."/>
            <person name="Martin F."/>
            <person name="Cullen D."/>
            <person name="Grigoriev I.V."/>
            <person name="Hibbett D.S."/>
        </authorList>
    </citation>
    <scope>NUCLEOTIDE SEQUENCE [LARGE SCALE GENOMIC DNA]</scope>
    <source>
        <strain evidence="8">RWD-64-598 SS2</strain>
    </source>
</reference>
<keyword evidence="8" id="KW-1185">Reference proteome</keyword>
<proteinExistence type="inferred from homology"/>
<dbReference type="EMBL" id="JH711578">
    <property type="protein sequence ID" value="EIW81343.1"/>
    <property type="molecule type" value="Genomic_DNA"/>
</dbReference>
<feature type="region of interest" description="Disordered" evidence="6">
    <location>
        <begin position="1"/>
        <end position="25"/>
    </location>
</feature>
<dbReference type="GeneID" id="19210402"/>
<evidence type="ECO:0000256" key="2">
    <source>
        <dbReference type="ARBA" id="ARBA00022692"/>
    </source>
</evidence>
<dbReference type="KEGG" id="cput:CONPUDRAFT_82327"/>
<evidence type="ECO:0000313" key="8">
    <source>
        <dbReference type="Proteomes" id="UP000053558"/>
    </source>
</evidence>
<comment type="subcellular location">
    <subcellularLocation>
        <location evidence="1 5">Membrane</location>
        <topology evidence="1 5">Multi-pass membrane protein</topology>
    </subcellularLocation>
</comment>
<dbReference type="OMA" id="EAYFIAW"/>
<feature type="compositionally biased region" description="Low complexity" evidence="6">
    <location>
        <begin position="1"/>
        <end position="16"/>
    </location>
</feature>
<keyword evidence="3 5" id="KW-1133">Transmembrane helix</keyword>
<dbReference type="GO" id="GO:0005375">
    <property type="term" value="F:copper ion transmembrane transporter activity"/>
    <property type="evidence" value="ECO:0007669"/>
    <property type="project" value="UniProtKB-UniRule"/>
</dbReference>
<dbReference type="OrthoDB" id="73901at2759"/>
<evidence type="ECO:0000313" key="7">
    <source>
        <dbReference type="EMBL" id="EIW81343.1"/>
    </source>
</evidence>
<keyword evidence="5" id="KW-0187">Copper transport</keyword>
<sequence length="189" mass="20035">MNMSSGSSSMNGTSSSGMGGMDGSGSMNMTMSDSMEMFFHFAPIDHLLFKAWQPSSAGALGGACVGIFVFAILERFLAAWYRYKEAQWRIAAGNALVAVAQDCPCDDPKQSPSLTEDAASGNRVTTGPRGLIAPFVLSRELARGGLMAFHSLISYVLMLIVMTFNAGFILSLVIGLGVGEFLTGRVARV</sequence>
<evidence type="ECO:0000256" key="5">
    <source>
        <dbReference type="RuleBase" id="RU367022"/>
    </source>
</evidence>
<evidence type="ECO:0000256" key="4">
    <source>
        <dbReference type="ARBA" id="ARBA00023136"/>
    </source>
</evidence>
<keyword evidence="2 5" id="KW-0812">Transmembrane</keyword>
<dbReference type="InterPro" id="IPR007274">
    <property type="entry name" value="Cop_transporter"/>
</dbReference>
<protein>
    <recommendedName>
        <fullName evidence="5">Copper transport protein</fullName>
    </recommendedName>
</protein>